<dbReference type="OrthoDB" id="4739604at2"/>
<dbReference type="eggNOG" id="COG2017">
    <property type="taxonomic scope" value="Bacteria"/>
</dbReference>
<dbReference type="EMBL" id="LT629776">
    <property type="protein sequence ID" value="SDS29415.1"/>
    <property type="molecule type" value="Genomic_DNA"/>
</dbReference>
<name>A0A1H1R1L5_9CELL</name>
<dbReference type="RefSeq" id="WP_083371955.1">
    <property type="nucleotide sequence ID" value="NZ_LT629776.1"/>
</dbReference>
<evidence type="ECO:0000313" key="1">
    <source>
        <dbReference type="EMBL" id="SDS29415.1"/>
    </source>
</evidence>
<dbReference type="CDD" id="cd09022">
    <property type="entry name" value="Aldose_epim_Ec_YihR"/>
    <property type="match status" value="1"/>
</dbReference>
<dbReference type="InterPro" id="IPR014718">
    <property type="entry name" value="GH-type_carb-bd"/>
</dbReference>
<protein>
    <submittedName>
        <fullName evidence="1">Aldose 1-epimerase</fullName>
    </submittedName>
</protein>
<dbReference type="InterPro" id="IPR008183">
    <property type="entry name" value="Aldose_1/G6P_1-epimerase"/>
</dbReference>
<dbReference type="Pfam" id="PF01263">
    <property type="entry name" value="Aldose_epim"/>
    <property type="match status" value="1"/>
</dbReference>
<dbReference type="STRING" id="545619.SAMN04489860_1231"/>
<accession>A0A1H1R1L5</accession>
<dbReference type="Proteomes" id="UP000185663">
    <property type="component" value="Chromosome I"/>
</dbReference>
<dbReference type="GO" id="GO:0004034">
    <property type="term" value="F:aldose 1-epimerase activity"/>
    <property type="evidence" value="ECO:0007669"/>
    <property type="project" value="TreeGrafter"/>
</dbReference>
<dbReference type="PANTHER" id="PTHR10091">
    <property type="entry name" value="ALDOSE-1-EPIMERASE"/>
    <property type="match status" value="1"/>
</dbReference>
<keyword evidence="2" id="KW-1185">Reference proteome</keyword>
<dbReference type="GO" id="GO:0033499">
    <property type="term" value="P:galactose catabolic process via UDP-galactose, Leloir pathway"/>
    <property type="evidence" value="ECO:0007669"/>
    <property type="project" value="TreeGrafter"/>
</dbReference>
<dbReference type="GO" id="GO:0030246">
    <property type="term" value="F:carbohydrate binding"/>
    <property type="evidence" value="ECO:0007669"/>
    <property type="project" value="InterPro"/>
</dbReference>
<dbReference type="AlphaFoldDB" id="A0A1H1R1L5"/>
<dbReference type="GO" id="GO:0006006">
    <property type="term" value="P:glucose metabolic process"/>
    <property type="evidence" value="ECO:0007669"/>
    <property type="project" value="TreeGrafter"/>
</dbReference>
<dbReference type="SUPFAM" id="SSF74650">
    <property type="entry name" value="Galactose mutarotase-like"/>
    <property type="match status" value="1"/>
</dbReference>
<dbReference type="InterPro" id="IPR037480">
    <property type="entry name" value="YihR-like"/>
</dbReference>
<dbReference type="InterPro" id="IPR011013">
    <property type="entry name" value="Gal_mutarotase_sf_dom"/>
</dbReference>
<gene>
    <name evidence="1" type="ORF">SAMN04489860_1231</name>
</gene>
<evidence type="ECO:0000313" key="2">
    <source>
        <dbReference type="Proteomes" id="UP000185663"/>
    </source>
</evidence>
<proteinExistence type="predicted"/>
<reference evidence="1 2" key="1">
    <citation type="submission" date="2016-10" db="EMBL/GenBank/DDBJ databases">
        <authorList>
            <person name="de Groot N.N."/>
        </authorList>
    </citation>
    <scope>NUCLEOTIDE SEQUENCE [LARGE SCALE GENOMIC DNA]</scope>
    <source>
        <strain evidence="1 2">DSM 22126</strain>
    </source>
</reference>
<organism evidence="1 2">
    <name type="scientific">Paraoerskovia marina</name>
    <dbReference type="NCBI Taxonomy" id="545619"/>
    <lineage>
        <taxon>Bacteria</taxon>
        <taxon>Bacillati</taxon>
        <taxon>Actinomycetota</taxon>
        <taxon>Actinomycetes</taxon>
        <taxon>Micrococcales</taxon>
        <taxon>Cellulomonadaceae</taxon>
        <taxon>Paraoerskovia</taxon>
    </lineage>
</organism>
<dbReference type="PANTHER" id="PTHR10091:SF0">
    <property type="entry name" value="GALACTOSE MUTAROTASE"/>
    <property type="match status" value="1"/>
</dbReference>
<sequence>MTVFLPSGLQLPISFGDQHAVVTEVGAALRSYTSAGADVVVPFAETELAPASHGAVLLPWPNRLGDGTYEFDGERHQAPVNETTRTTALHGLACWVRWSVAEHTTSSVTLALDLAPQPGYPFGLSAQISYTLADDGLTVELLATNTGTGDLPYGSGFHPWLSPQGADLDECTLLLDAATHVTVDERLLPTGSEPVAGDFDLRTPRVLADLDLDDAWLDPARDSTGRSRAVLTRPDGSGATVWAAAWAQAWQVCTGDHVGDPWSRTGVAVEPMSCIADAFRTGDLLVRLAPGESHVSTWGITPH</sequence>
<dbReference type="Gene3D" id="2.70.98.10">
    <property type="match status" value="1"/>
</dbReference>